<evidence type="ECO:0000256" key="7">
    <source>
        <dbReference type="ARBA" id="ARBA00023011"/>
    </source>
</evidence>
<keyword evidence="5" id="KW-0752">Steroid biosynthesis</keyword>
<dbReference type="GO" id="GO:0016126">
    <property type="term" value="P:sterol biosynthetic process"/>
    <property type="evidence" value="ECO:0007669"/>
    <property type="project" value="UniProtKB-KW"/>
</dbReference>
<dbReference type="PANTHER" id="PTHR14207">
    <property type="entry name" value="STEROL ISOMERASE"/>
    <property type="match status" value="1"/>
</dbReference>
<feature type="transmembrane region" description="Helical" evidence="14">
    <location>
        <begin position="31"/>
        <end position="50"/>
    </location>
</feature>
<evidence type="ECO:0000256" key="5">
    <source>
        <dbReference type="ARBA" id="ARBA00022955"/>
    </source>
</evidence>
<evidence type="ECO:0000256" key="9">
    <source>
        <dbReference type="ARBA" id="ARBA00023136"/>
    </source>
</evidence>
<proteinExistence type="inferred from homology"/>
<dbReference type="GO" id="GO:0047750">
    <property type="term" value="F:cholestenol delta-isomerase activity"/>
    <property type="evidence" value="ECO:0007669"/>
    <property type="project" value="InterPro"/>
</dbReference>
<protein>
    <submittedName>
        <fullName evidence="16 18">Emopamil-binding protein</fullName>
    </submittedName>
</protein>
<evidence type="ECO:0000259" key="15">
    <source>
        <dbReference type="PROSITE" id="PS51751"/>
    </source>
</evidence>
<dbReference type="Pfam" id="PF05241">
    <property type="entry name" value="EBP"/>
    <property type="match status" value="1"/>
</dbReference>
<evidence type="ECO:0000256" key="3">
    <source>
        <dbReference type="ARBA" id="ARBA00022516"/>
    </source>
</evidence>
<evidence type="ECO:0000256" key="10">
    <source>
        <dbReference type="ARBA" id="ARBA00023166"/>
    </source>
</evidence>
<organism evidence="16">
    <name type="scientific">Eremomyces bilateralis CBS 781.70</name>
    <dbReference type="NCBI Taxonomy" id="1392243"/>
    <lineage>
        <taxon>Eukaryota</taxon>
        <taxon>Fungi</taxon>
        <taxon>Dikarya</taxon>
        <taxon>Ascomycota</taxon>
        <taxon>Pezizomycotina</taxon>
        <taxon>Dothideomycetes</taxon>
        <taxon>Dothideomycetes incertae sedis</taxon>
        <taxon>Eremomycetales</taxon>
        <taxon>Eremomycetaceae</taxon>
        <taxon>Eremomyces</taxon>
    </lineage>
</organism>
<dbReference type="EMBL" id="ML975150">
    <property type="protein sequence ID" value="KAF1816690.1"/>
    <property type="molecule type" value="Genomic_DNA"/>
</dbReference>
<evidence type="ECO:0000313" key="16">
    <source>
        <dbReference type="EMBL" id="KAF1816690.1"/>
    </source>
</evidence>
<evidence type="ECO:0000256" key="14">
    <source>
        <dbReference type="SAM" id="Phobius"/>
    </source>
</evidence>
<evidence type="ECO:0000256" key="8">
    <source>
        <dbReference type="ARBA" id="ARBA00023098"/>
    </source>
</evidence>
<dbReference type="GO" id="GO:0000247">
    <property type="term" value="F:C-8 sterol isomerase activity"/>
    <property type="evidence" value="ECO:0007669"/>
    <property type="project" value="TreeGrafter"/>
</dbReference>
<dbReference type="PANTHER" id="PTHR14207:SF0">
    <property type="entry name" value="3-BETA-HYDROXYSTEROID-DELTA(8),DELTA(7)-ISOMERASE"/>
    <property type="match status" value="1"/>
</dbReference>
<dbReference type="GO" id="GO:0005783">
    <property type="term" value="C:endoplasmic reticulum"/>
    <property type="evidence" value="ECO:0007669"/>
    <property type="project" value="TreeGrafter"/>
</dbReference>
<dbReference type="GeneID" id="54414365"/>
<feature type="domain" description="EXPERA" evidence="15">
    <location>
        <begin position="60"/>
        <end position="206"/>
    </location>
</feature>
<keyword evidence="10" id="KW-1207">Sterol metabolism</keyword>
<dbReference type="InterPro" id="IPR033118">
    <property type="entry name" value="EXPERA"/>
</dbReference>
<feature type="transmembrane region" description="Helical" evidence="14">
    <location>
        <begin position="185"/>
        <end position="207"/>
    </location>
</feature>
<evidence type="ECO:0000256" key="12">
    <source>
        <dbReference type="ARBA" id="ARBA00023235"/>
    </source>
</evidence>
<dbReference type="Proteomes" id="UP000504638">
    <property type="component" value="Unplaced"/>
</dbReference>
<dbReference type="InterPro" id="IPR007905">
    <property type="entry name" value="EBP"/>
</dbReference>
<feature type="transmembrane region" description="Helical" evidence="14">
    <location>
        <begin position="62"/>
        <end position="82"/>
    </location>
</feature>
<keyword evidence="17" id="KW-1185">Reference proteome</keyword>
<evidence type="ECO:0000313" key="18">
    <source>
        <dbReference type="RefSeq" id="XP_033538321.1"/>
    </source>
</evidence>
<gene>
    <name evidence="16 18" type="ORF">P152DRAFT_133724</name>
</gene>
<dbReference type="PROSITE" id="PS51751">
    <property type="entry name" value="EXPERA"/>
    <property type="match status" value="1"/>
</dbReference>
<keyword evidence="3" id="KW-0444">Lipid biosynthesis</keyword>
<evidence type="ECO:0000256" key="13">
    <source>
        <dbReference type="PROSITE-ProRule" id="PRU01087"/>
    </source>
</evidence>
<evidence type="ECO:0000256" key="2">
    <source>
        <dbReference type="ARBA" id="ARBA00008337"/>
    </source>
</evidence>
<accession>A0A6G1GFQ8</accession>
<keyword evidence="9 13" id="KW-0472">Membrane</keyword>
<keyword evidence="7" id="KW-0756">Sterol biosynthesis</keyword>
<evidence type="ECO:0000256" key="4">
    <source>
        <dbReference type="ARBA" id="ARBA00022692"/>
    </source>
</evidence>
<keyword evidence="12" id="KW-0413">Isomerase</keyword>
<dbReference type="RefSeq" id="XP_033538321.1">
    <property type="nucleotide sequence ID" value="XM_033673795.1"/>
</dbReference>
<evidence type="ECO:0000313" key="17">
    <source>
        <dbReference type="Proteomes" id="UP000504638"/>
    </source>
</evidence>
<evidence type="ECO:0000256" key="1">
    <source>
        <dbReference type="ARBA" id="ARBA00004141"/>
    </source>
</evidence>
<comment type="similarity">
    <text evidence="2">Belongs to the EBP family.</text>
</comment>
<keyword evidence="8" id="KW-0443">Lipid metabolism</keyword>
<dbReference type="GO" id="GO:0016020">
    <property type="term" value="C:membrane"/>
    <property type="evidence" value="ECO:0007669"/>
    <property type="project" value="UniProtKB-SubCell"/>
</dbReference>
<name>A0A6G1GFQ8_9PEZI</name>
<comment type="subcellular location">
    <subcellularLocation>
        <location evidence="1">Membrane</location>
        <topology evidence="1">Multi-pass membrane protein</topology>
    </subcellularLocation>
</comment>
<sequence length="230" mass="26548">MEAVEGIVHPYFPVESVLLGYVANDWTVKDIFGVFFGAILAVAVTTRVVSHYINPKLSVRDQWLVVWFILSGTIHIVIEGYFSLNHRNMPPMQDYLGQGWKEYSKGDSRYLTIDPFLVSMETVTAFAWGPLCYIEAWYTLIDHPYRHPVQVLVSTGQFYGDVLYFTTYLGDYLYDGLNYSRPEALYFWGYVVGLNAFWFVIPGYCVYRSMKETARAFSVIKESALKLKQK</sequence>
<reference evidence="16 18" key="1">
    <citation type="submission" date="2020-01" db="EMBL/GenBank/DDBJ databases">
        <authorList>
            <consortium name="DOE Joint Genome Institute"/>
            <person name="Haridas S."/>
            <person name="Albert R."/>
            <person name="Binder M."/>
            <person name="Bloem J."/>
            <person name="Labutti K."/>
            <person name="Salamov A."/>
            <person name="Andreopoulos B."/>
            <person name="Baker S.E."/>
            <person name="Barry K."/>
            <person name="Bills G."/>
            <person name="Bluhm B.H."/>
            <person name="Cannon C."/>
            <person name="Castanera R."/>
            <person name="Culley D.E."/>
            <person name="Daum C."/>
            <person name="Ezra D."/>
            <person name="Gonzalez J.B."/>
            <person name="Henrissat B."/>
            <person name="Kuo A."/>
            <person name="Liang C."/>
            <person name="Lipzen A."/>
            <person name="Lutzoni F."/>
            <person name="Magnuson J."/>
            <person name="Mondo S."/>
            <person name="Nolan M."/>
            <person name="Ohm R."/>
            <person name="Pangilinan J."/>
            <person name="Park H.-J."/>
            <person name="Ramirez L."/>
            <person name="Alfaro M."/>
            <person name="Sun H."/>
            <person name="Tritt A."/>
            <person name="Yoshinaga Y."/>
            <person name="Zwiers L.-H."/>
            <person name="Turgeon B.G."/>
            <person name="Goodwin S.B."/>
            <person name="Spatafora J.W."/>
            <person name="Crous P.W."/>
            <person name="Grigoriev I.V."/>
        </authorList>
    </citation>
    <scope>NUCLEOTIDE SEQUENCE</scope>
    <source>
        <strain evidence="16 18">CBS 781.70</strain>
    </source>
</reference>
<keyword evidence="11" id="KW-0753">Steroid metabolism</keyword>
<dbReference type="GO" id="GO:0004769">
    <property type="term" value="F:steroid Delta-isomerase activity"/>
    <property type="evidence" value="ECO:0007669"/>
    <property type="project" value="TreeGrafter"/>
</dbReference>
<keyword evidence="6 13" id="KW-1133">Transmembrane helix</keyword>
<dbReference type="AlphaFoldDB" id="A0A6G1GFQ8"/>
<keyword evidence="4 13" id="KW-0812">Transmembrane</keyword>
<dbReference type="OrthoDB" id="58557at2759"/>
<reference evidence="18" key="3">
    <citation type="submission" date="2025-04" db="UniProtKB">
        <authorList>
            <consortium name="RefSeq"/>
        </authorList>
    </citation>
    <scope>IDENTIFICATION</scope>
    <source>
        <strain evidence="18">CBS 781.70</strain>
    </source>
</reference>
<evidence type="ECO:0000256" key="6">
    <source>
        <dbReference type="ARBA" id="ARBA00022989"/>
    </source>
</evidence>
<reference evidence="18" key="2">
    <citation type="submission" date="2020-04" db="EMBL/GenBank/DDBJ databases">
        <authorList>
            <consortium name="NCBI Genome Project"/>
        </authorList>
    </citation>
    <scope>NUCLEOTIDE SEQUENCE</scope>
    <source>
        <strain evidence="18">CBS 781.70</strain>
    </source>
</reference>
<evidence type="ECO:0000256" key="11">
    <source>
        <dbReference type="ARBA" id="ARBA00023221"/>
    </source>
</evidence>